<name>A0A0D2J841_9BACT</name>
<reference evidence="1 2" key="1">
    <citation type="submission" date="2013-11" db="EMBL/GenBank/DDBJ databases">
        <title>Metagenomic analysis of a methanogenic consortium involved in long chain n-alkane degradation.</title>
        <authorList>
            <person name="Davidova I.A."/>
            <person name="Callaghan A.V."/>
            <person name="Wawrik B."/>
            <person name="Pruitt S."/>
            <person name="Marks C."/>
            <person name="Duncan K.E."/>
            <person name="Suflita J.M."/>
        </authorList>
    </citation>
    <scope>NUCLEOTIDE SEQUENCE [LARGE SCALE GENOMIC DNA]</scope>
    <source>
        <strain evidence="1 2">SPR</strain>
    </source>
</reference>
<evidence type="ECO:0008006" key="3">
    <source>
        <dbReference type="Google" id="ProtNLM"/>
    </source>
</evidence>
<dbReference type="AlphaFoldDB" id="A0A0D2J841"/>
<accession>A0A0D2J841</accession>
<proteinExistence type="predicted"/>
<dbReference type="InParanoid" id="A0A0D2J841"/>
<dbReference type="OrthoDB" id="9802707at2"/>
<dbReference type="EMBL" id="AZAC01000038">
    <property type="protein sequence ID" value="KIX11876.1"/>
    <property type="molecule type" value="Genomic_DNA"/>
</dbReference>
<dbReference type="Proteomes" id="UP000032233">
    <property type="component" value="Unassembled WGS sequence"/>
</dbReference>
<organism evidence="1 2">
    <name type="scientific">Dethiosulfatarculus sandiegensis</name>
    <dbReference type="NCBI Taxonomy" id="1429043"/>
    <lineage>
        <taxon>Bacteria</taxon>
        <taxon>Pseudomonadati</taxon>
        <taxon>Thermodesulfobacteriota</taxon>
        <taxon>Desulfarculia</taxon>
        <taxon>Desulfarculales</taxon>
        <taxon>Desulfarculaceae</taxon>
        <taxon>Dethiosulfatarculus</taxon>
    </lineage>
</organism>
<keyword evidence="2" id="KW-1185">Reference proteome</keyword>
<protein>
    <recommendedName>
        <fullName evidence="3">Transcriptional coactivator p15 (PC4) C-terminal domain-containing protein</fullName>
    </recommendedName>
</protein>
<dbReference type="STRING" id="1429043.X474_21845"/>
<dbReference type="RefSeq" id="WP_044351352.1">
    <property type="nucleotide sequence ID" value="NZ_AZAC01000038.1"/>
</dbReference>
<gene>
    <name evidence="1" type="ORF">X474_21845</name>
</gene>
<sequence>MATDYDELTIHYEEDGEVVVEELDKVILQKGTWTSVLYRYRQIDRKTGEMGPPKAALRRYQKTHGMYRKRDSINLSEKSAALLVEKLNQWFELG</sequence>
<evidence type="ECO:0000313" key="1">
    <source>
        <dbReference type="EMBL" id="KIX11876.1"/>
    </source>
</evidence>
<evidence type="ECO:0000313" key="2">
    <source>
        <dbReference type="Proteomes" id="UP000032233"/>
    </source>
</evidence>
<comment type="caution">
    <text evidence="1">The sequence shown here is derived from an EMBL/GenBank/DDBJ whole genome shotgun (WGS) entry which is preliminary data.</text>
</comment>